<gene>
    <name evidence="1" type="ORF">DEO72_LG1g2261</name>
</gene>
<protein>
    <submittedName>
        <fullName evidence="1">Uncharacterized protein</fullName>
    </submittedName>
</protein>
<evidence type="ECO:0000313" key="2">
    <source>
        <dbReference type="Proteomes" id="UP000501690"/>
    </source>
</evidence>
<name>A0A4D6KPW0_VIGUN</name>
<organism evidence="1 2">
    <name type="scientific">Vigna unguiculata</name>
    <name type="common">Cowpea</name>
    <dbReference type="NCBI Taxonomy" id="3917"/>
    <lineage>
        <taxon>Eukaryota</taxon>
        <taxon>Viridiplantae</taxon>
        <taxon>Streptophyta</taxon>
        <taxon>Embryophyta</taxon>
        <taxon>Tracheophyta</taxon>
        <taxon>Spermatophyta</taxon>
        <taxon>Magnoliopsida</taxon>
        <taxon>eudicotyledons</taxon>
        <taxon>Gunneridae</taxon>
        <taxon>Pentapetalae</taxon>
        <taxon>rosids</taxon>
        <taxon>fabids</taxon>
        <taxon>Fabales</taxon>
        <taxon>Fabaceae</taxon>
        <taxon>Papilionoideae</taxon>
        <taxon>50 kb inversion clade</taxon>
        <taxon>NPAAA clade</taxon>
        <taxon>indigoferoid/millettioid clade</taxon>
        <taxon>Phaseoleae</taxon>
        <taxon>Vigna</taxon>
    </lineage>
</organism>
<accession>A0A4D6KPW0</accession>
<reference evidence="1 2" key="1">
    <citation type="submission" date="2019-04" db="EMBL/GenBank/DDBJ databases">
        <title>An improved genome assembly and genetic linkage map for asparagus bean, Vigna unguiculata ssp. sesquipedialis.</title>
        <authorList>
            <person name="Xia Q."/>
            <person name="Zhang R."/>
            <person name="Dong Y."/>
        </authorList>
    </citation>
    <scope>NUCLEOTIDE SEQUENCE [LARGE SCALE GENOMIC DNA]</scope>
    <source>
        <tissue evidence="1">Leaf</tissue>
    </source>
</reference>
<evidence type="ECO:0000313" key="1">
    <source>
        <dbReference type="EMBL" id="QCD78625.1"/>
    </source>
</evidence>
<dbReference type="AlphaFoldDB" id="A0A4D6KPW0"/>
<keyword evidence="2" id="KW-1185">Reference proteome</keyword>
<sequence>MVAARCVEALQLRTEMVAHGGARLVNGAGTARFRCVKVDEIMEVVGAVEMEKRDDDGARCLMVVENAAAAVERHGGG</sequence>
<dbReference type="Proteomes" id="UP000501690">
    <property type="component" value="Linkage Group LG1"/>
</dbReference>
<proteinExistence type="predicted"/>
<dbReference type="EMBL" id="CP039345">
    <property type="protein sequence ID" value="QCD78625.1"/>
    <property type="molecule type" value="Genomic_DNA"/>
</dbReference>